<name>H3KEV3_9BURK</name>
<feature type="compositionally biased region" description="Basic and acidic residues" evidence="1">
    <location>
        <begin position="77"/>
        <end position="88"/>
    </location>
</feature>
<evidence type="ECO:0000313" key="2">
    <source>
        <dbReference type="EMBL" id="EHY31356.1"/>
    </source>
</evidence>
<proteinExistence type="predicted"/>
<organism evidence="2 3">
    <name type="scientific">Sutterella parvirubra YIT 11816</name>
    <dbReference type="NCBI Taxonomy" id="762967"/>
    <lineage>
        <taxon>Bacteria</taxon>
        <taxon>Pseudomonadati</taxon>
        <taxon>Pseudomonadota</taxon>
        <taxon>Betaproteobacteria</taxon>
        <taxon>Burkholderiales</taxon>
        <taxon>Sutterellaceae</taxon>
        <taxon>Sutterella</taxon>
    </lineage>
</organism>
<feature type="compositionally biased region" description="Basic and acidic residues" evidence="1">
    <location>
        <begin position="47"/>
        <end position="68"/>
    </location>
</feature>
<evidence type="ECO:0000313" key="3">
    <source>
        <dbReference type="Proteomes" id="UP000004956"/>
    </source>
</evidence>
<comment type="caution">
    <text evidence="2">The sequence shown here is derived from an EMBL/GenBank/DDBJ whole genome shotgun (WGS) entry which is preliminary data.</text>
</comment>
<dbReference type="PATRIC" id="fig|762967.3.peg.1000"/>
<dbReference type="EMBL" id="AFBQ01000175">
    <property type="protein sequence ID" value="EHY31356.1"/>
    <property type="molecule type" value="Genomic_DNA"/>
</dbReference>
<protein>
    <submittedName>
        <fullName evidence="2">Uncharacterized protein</fullName>
    </submittedName>
</protein>
<dbReference type="HOGENOM" id="CLU_2467862_0_0_4"/>
<accession>H3KEV3</accession>
<reference evidence="2 3" key="1">
    <citation type="submission" date="2011-11" db="EMBL/GenBank/DDBJ databases">
        <authorList>
            <person name="Weinstock G."/>
            <person name="Sodergren E."/>
            <person name="Clifton S."/>
            <person name="Fulton L."/>
            <person name="Fulton B."/>
            <person name="Courtney L."/>
            <person name="Fronick C."/>
            <person name="Harrison M."/>
            <person name="Strong C."/>
            <person name="Farmer C."/>
            <person name="Delahaunty K."/>
            <person name="Markovic C."/>
            <person name="Hall O."/>
            <person name="Minx P."/>
            <person name="Tomlinson C."/>
            <person name="Mitreva M."/>
            <person name="Hou S."/>
            <person name="Chen J."/>
            <person name="Wollam A."/>
            <person name="Pepin K.H."/>
            <person name="Johnson M."/>
            <person name="Bhonagiri V."/>
            <person name="Zhang X."/>
            <person name="Suruliraj S."/>
            <person name="Warren W."/>
            <person name="Chinwalla A."/>
            <person name="Mardis E.R."/>
            <person name="Wilson R.K."/>
        </authorList>
    </citation>
    <scope>NUCLEOTIDE SEQUENCE [LARGE SCALE GENOMIC DNA]</scope>
    <source>
        <strain evidence="2 3">YIT 11816</strain>
    </source>
</reference>
<feature type="region of interest" description="Disordered" evidence="1">
    <location>
        <begin position="28"/>
        <end position="88"/>
    </location>
</feature>
<sequence length="88" mass="9724">MLGLMMHTGILQRGALLRLQSRKAFPARLSRASSPAGRPWGMGRIVGEGRDGGRLRRGEAGARRREGPRFLNGSLRKGFDLQKNPEEV</sequence>
<evidence type="ECO:0000256" key="1">
    <source>
        <dbReference type="SAM" id="MobiDB-lite"/>
    </source>
</evidence>
<gene>
    <name evidence="2" type="ORF">HMPREF9440_01269</name>
</gene>
<keyword evidence="3" id="KW-1185">Reference proteome</keyword>
<dbReference type="Proteomes" id="UP000004956">
    <property type="component" value="Unassembled WGS sequence"/>
</dbReference>
<dbReference type="AlphaFoldDB" id="H3KEV3"/>